<accession>A0A9N8ZX86</accession>
<evidence type="ECO:0000313" key="2">
    <source>
        <dbReference type="Proteomes" id="UP000789375"/>
    </source>
</evidence>
<dbReference type="Proteomes" id="UP000789375">
    <property type="component" value="Unassembled WGS sequence"/>
</dbReference>
<dbReference type="AlphaFoldDB" id="A0A9N8ZX86"/>
<protein>
    <submittedName>
        <fullName evidence="1">7552_t:CDS:1</fullName>
    </submittedName>
</protein>
<name>A0A9N8ZX86_FUNMO</name>
<sequence length="75" mass="8982">MIDILLVLDKKNIDPFIYQLQNLKVHYGKGRPVSTKKYKLEYEVLKVKTNQRRCKKCKDIRHYQRTARRSSVISS</sequence>
<keyword evidence="2" id="KW-1185">Reference proteome</keyword>
<gene>
    <name evidence="1" type="ORF">FMOSSE_LOCUS4513</name>
</gene>
<proteinExistence type="predicted"/>
<organism evidence="1 2">
    <name type="scientific">Funneliformis mosseae</name>
    <name type="common">Endomycorrhizal fungus</name>
    <name type="synonym">Glomus mosseae</name>
    <dbReference type="NCBI Taxonomy" id="27381"/>
    <lineage>
        <taxon>Eukaryota</taxon>
        <taxon>Fungi</taxon>
        <taxon>Fungi incertae sedis</taxon>
        <taxon>Mucoromycota</taxon>
        <taxon>Glomeromycotina</taxon>
        <taxon>Glomeromycetes</taxon>
        <taxon>Glomerales</taxon>
        <taxon>Glomeraceae</taxon>
        <taxon>Funneliformis</taxon>
    </lineage>
</organism>
<dbReference type="EMBL" id="CAJVPP010000767">
    <property type="protein sequence ID" value="CAG8510546.1"/>
    <property type="molecule type" value="Genomic_DNA"/>
</dbReference>
<evidence type="ECO:0000313" key="1">
    <source>
        <dbReference type="EMBL" id="CAG8510546.1"/>
    </source>
</evidence>
<reference evidence="1" key="1">
    <citation type="submission" date="2021-06" db="EMBL/GenBank/DDBJ databases">
        <authorList>
            <person name="Kallberg Y."/>
            <person name="Tangrot J."/>
            <person name="Rosling A."/>
        </authorList>
    </citation>
    <scope>NUCLEOTIDE SEQUENCE</scope>
    <source>
        <strain evidence="1">87-6 pot B 2015</strain>
    </source>
</reference>
<comment type="caution">
    <text evidence="1">The sequence shown here is derived from an EMBL/GenBank/DDBJ whole genome shotgun (WGS) entry which is preliminary data.</text>
</comment>